<dbReference type="PROSITE" id="PS50043">
    <property type="entry name" value="HTH_LUXR_2"/>
    <property type="match status" value="1"/>
</dbReference>
<dbReference type="InterPro" id="IPR016032">
    <property type="entry name" value="Sig_transdc_resp-reg_C-effctor"/>
</dbReference>
<dbReference type="InterPro" id="IPR011006">
    <property type="entry name" value="CheY-like_superfamily"/>
</dbReference>
<feature type="domain" description="HTH luxR-type" evidence="4">
    <location>
        <begin position="141"/>
        <end position="206"/>
    </location>
</feature>
<dbReference type="Pfam" id="PF00072">
    <property type="entry name" value="Response_reg"/>
    <property type="match status" value="1"/>
</dbReference>
<reference evidence="6 7" key="1">
    <citation type="submission" date="2023-06" db="EMBL/GenBank/DDBJ databases">
        <title>Whole genome sequence of Oscillatoria calcuttensis NRMC-F 0142.</title>
        <authorList>
            <person name="Shakena Fathima T."/>
            <person name="Muralitharan G."/>
            <person name="Thajuddin N."/>
        </authorList>
    </citation>
    <scope>NUCLEOTIDE SEQUENCE [LARGE SCALE GENOMIC DNA]</scope>
    <source>
        <strain evidence="6 7">NRMC-F 0142</strain>
    </source>
</reference>
<dbReference type="Gene3D" id="3.40.50.2300">
    <property type="match status" value="1"/>
</dbReference>
<dbReference type="SUPFAM" id="SSF46894">
    <property type="entry name" value="C-terminal effector domain of the bipartite response regulators"/>
    <property type="match status" value="1"/>
</dbReference>
<dbReference type="SMART" id="SM00421">
    <property type="entry name" value="HTH_LUXR"/>
    <property type="match status" value="1"/>
</dbReference>
<evidence type="ECO:0000313" key="7">
    <source>
        <dbReference type="Proteomes" id="UP001230986"/>
    </source>
</evidence>
<keyword evidence="1 3" id="KW-0597">Phosphoprotein</keyword>
<evidence type="ECO:0000256" key="1">
    <source>
        <dbReference type="ARBA" id="ARBA00022553"/>
    </source>
</evidence>
<evidence type="ECO:0000256" key="2">
    <source>
        <dbReference type="ARBA" id="ARBA00023125"/>
    </source>
</evidence>
<protein>
    <submittedName>
        <fullName evidence="6">Response regulator transcription factor</fullName>
    </submittedName>
</protein>
<dbReference type="EMBL" id="JASVEJ010000039">
    <property type="protein sequence ID" value="MDL5057830.1"/>
    <property type="molecule type" value="Genomic_DNA"/>
</dbReference>
<dbReference type="Pfam" id="PF00196">
    <property type="entry name" value="GerE"/>
    <property type="match status" value="1"/>
</dbReference>
<dbReference type="CDD" id="cd06170">
    <property type="entry name" value="LuxR_C_like"/>
    <property type="match status" value="1"/>
</dbReference>
<dbReference type="InterPro" id="IPR000792">
    <property type="entry name" value="Tscrpt_reg_LuxR_C"/>
</dbReference>
<dbReference type="InterPro" id="IPR039420">
    <property type="entry name" value="WalR-like"/>
</dbReference>
<gene>
    <name evidence="6" type="ORF">QQ055_10245</name>
</gene>
<accession>A0ABT7M386</accession>
<feature type="domain" description="Response regulatory" evidence="5">
    <location>
        <begin position="1"/>
        <end position="115"/>
    </location>
</feature>
<feature type="modified residue" description="4-aspartylphosphate" evidence="3">
    <location>
        <position position="50"/>
    </location>
</feature>
<evidence type="ECO:0000256" key="3">
    <source>
        <dbReference type="PROSITE-ProRule" id="PRU00169"/>
    </source>
</evidence>
<dbReference type="CDD" id="cd17535">
    <property type="entry name" value="REC_NarL-like"/>
    <property type="match status" value="1"/>
</dbReference>
<dbReference type="SMART" id="SM00448">
    <property type="entry name" value="REC"/>
    <property type="match status" value="1"/>
</dbReference>
<dbReference type="Proteomes" id="UP001230986">
    <property type="component" value="Unassembled WGS sequence"/>
</dbReference>
<organism evidence="6 7">
    <name type="scientific">Geitlerinema calcuttense NRMC-F 0142</name>
    <dbReference type="NCBI Taxonomy" id="2922238"/>
    <lineage>
        <taxon>Bacteria</taxon>
        <taxon>Bacillati</taxon>
        <taxon>Cyanobacteriota</taxon>
        <taxon>Cyanophyceae</taxon>
        <taxon>Geitlerinematales</taxon>
        <taxon>Geitlerinemataceae</taxon>
        <taxon>Geitlerinema</taxon>
    </lineage>
</organism>
<keyword evidence="7" id="KW-1185">Reference proteome</keyword>
<evidence type="ECO:0000313" key="6">
    <source>
        <dbReference type="EMBL" id="MDL5057830.1"/>
    </source>
</evidence>
<evidence type="ECO:0000259" key="5">
    <source>
        <dbReference type="PROSITE" id="PS50110"/>
    </source>
</evidence>
<evidence type="ECO:0000259" key="4">
    <source>
        <dbReference type="PROSITE" id="PS50043"/>
    </source>
</evidence>
<keyword evidence="2" id="KW-0238">DNA-binding</keyword>
<dbReference type="InterPro" id="IPR001789">
    <property type="entry name" value="Sig_transdc_resp-reg_receiver"/>
</dbReference>
<dbReference type="PROSITE" id="PS50110">
    <property type="entry name" value="RESPONSE_REGULATORY"/>
    <property type="match status" value="1"/>
</dbReference>
<dbReference type="PRINTS" id="PR00038">
    <property type="entry name" value="HTHLUXR"/>
</dbReference>
<dbReference type="SUPFAM" id="SSF52172">
    <property type="entry name" value="CheY-like"/>
    <property type="match status" value="1"/>
</dbReference>
<proteinExistence type="predicted"/>
<dbReference type="PANTHER" id="PTHR43214">
    <property type="entry name" value="TWO-COMPONENT RESPONSE REGULATOR"/>
    <property type="match status" value="1"/>
</dbReference>
<dbReference type="PROSITE" id="PS00622">
    <property type="entry name" value="HTH_LUXR_1"/>
    <property type="match status" value="1"/>
</dbReference>
<dbReference type="PANTHER" id="PTHR43214:SF43">
    <property type="entry name" value="TWO-COMPONENT RESPONSE REGULATOR"/>
    <property type="match status" value="1"/>
</dbReference>
<name>A0ABT7M386_9CYAN</name>
<dbReference type="InterPro" id="IPR058245">
    <property type="entry name" value="NreC/VraR/RcsB-like_REC"/>
</dbReference>
<comment type="caution">
    <text evidence="6">The sequence shown here is derived from an EMBL/GenBank/DDBJ whole genome shotgun (WGS) entry which is preliminary data.</text>
</comment>
<sequence length="214" mass="24030">MLVDDHPVFRNGLKTLITSDPDFEVVAETDNTSEAFGLYESLKPDICVVDVTLKDSSGLDLVKTIRDRHSDAKILVLSMHSEDFYAERALKAGAKGYVMKEQASEDIINALRAIAKDQIYLSQRMMNRLFSKTYGQKKDLSLSPIDSLTDRELEVLQMISDGKSVKEIAFALGLSHKTVETHRSHIMHKLGIGTSNELLQFAIHWKIDHQAKNA</sequence>